<dbReference type="GO" id="GO:0015297">
    <property type="term" value="F:antiporter activity"/>
    <property type="evidence" value="ECO:0007669"/>
    <property type="project" value="UniProtKB-KW"/>
</dbReference>
<gene>
    <name evidence="8" type="ORF">BUZ61_16070</name>
</gene>
<evidence type="ECO:0000256" key="1">
    <source>
        <dbReference type="ARBA" id="ARBA00004651"/>
    </source>
</evidence>
<evidence type="ECO:0000256" key="4">
    <source>
        <dbReference type="ARBA" id="ARBA00023065"/>
    </source>
</evidence>
<evidence type="ECO:0000313" key="8">
    <source>
        <dbReference type="EMBL" id="PTK45965.1"/>
    </source>
</evidence>
<reference evidence="8 9" key="1">
    <citation type="journal article" date="2016" name="Front. Microbiol.">
        <title>Comprehensive Phylogenetic Analysis of Bovine Non-aureus Staphylococci Species Based on Whole-Genome Sequencing.</title>
        <authorList>
            <person name="Naushad S."/>
            <person name="Barkema H.W."/>
            <person name="Luby C."/>
            <person name="Condas L.A."/>
            <person name="Nobrega D.B."/>
            <person name="Carson D.A."/>
            <person name="De Buck J."/>
        </authorList>
    </citation>
    <scope>NUCLEOTIDE SEQUENCE [LARGE SCALE GENOMIC DNA]</scope>
    <source>
        <strain evidence="8 9">SNUC 4337</strain>
    </source>
</reference>
<sequence length="186" mass="19986">LTPIFALSQGWIWTVTAIGLVTLFWASLNATKQSDLKGILAFSTVSQLGMVMSMLGIGAVSFHFQGSQSQFYAAAFIAAVFHLINHATFKCALFMVAGIIDHETGTRDVRKLGGLMTIMPISFTITVISALSMAGVPPFNGFLSKESFLEAMINVTQAPLFSLNTLGVLIPIIAILGIIFTFVYSV</sequence>
<dbReference type="InterPro" id="IPR001750">
    <property type="entry name" value="ND/Mrp_TM"/>
</dbReference>
<keyword evidence="2" id="KW-0050">Antiport</keyword>
<dbReference type="EMBL" id="PZHR01000584">
    <property type="protein sequence ID" value="PTK45965.1"/>
    <property type="molecule type" value="Genomic_DNA"/>
</dbReference>
<name>A0A2T4S5U4_9STAP</name>
<dbReference type="AlphaFoldDB" id="A0A2T4S5U4"/>
<keyword evidence="3" id="KW-1003">Cell membrane</keyword>
<feature type="transmembrane region" description="Helical" evidence="6">
    <location>
        <begin position="71"/>
        <end position="100"/>
    </location>
</feature>
<feature type="transmembrane region" description="Helical" evidence="6">
    <location>
        <begin position="6"/>
        <end position="26"/>
    </location>
</feature>
<comment type="caution">
    <text evidence="8">The sequence shown here is derived from an EMBL/GenBank/DDBJ whole genome shotgun (WGS) entry which is preliminary data.</text>
</comment>
<keyword evidence="6" id="KW-1133">Transmembrane helix</keyword>
<keyword evidence="2" id="KW-0813">Transport</keyword>
<evidence type="ECO:0000256" key="3">
    <source>
        <dbReference type="ARBA" id="ARBA00022475"/>
    </source>
</evidence>
<dbReference type="RefSeq" id="WP_275128220.1">
    <property type="nucleotide sequence ID" value="NZ_PZHR01000584.1"/>
</dbReference>
<feature type="transmembrane region" description="Helical" evidence="6">
    <location>
        <begin position="159"/>
        <end position="184"/>
    </location>
</feature>
<dbReference type="GO" id="GO:0006811">
    <property type="term" value="P:monoatomic ion transport"/>
    <property type="evidence" value="ECO:0007669"/>
    <property type="project" value="UniProtKB-KW"/>
</dbReference>
<proteinExistence type="predicted"/>
<feature type="non-terminal residue" evidence="8">
    <location>
        <position position="1"/>
    </location>
</feature>
<evidence type="ECO:0000259" key="7">
    <source>
        <dbReference type="Pfam" id="PF00361"/>
    </source>
</evidence>
<organism evidence="8 9">
    <name type="scientific">Staphylococcus nepalensis</name>
    <dbReference type="NCBI Taxonomy" id="214473"/>
    <lineage>
        <taxon>Bacteria</taxon>
        <taxon>Bacillati</taxon>
        <taxon>Bacillota</taxon>
        <taxon>Bacilli</taxon>
        <taxon>Bacillales</taxon>
        <taxon>Staphylococcaceae</taxon>
        <taxon>Staphylococcus</taxon>
    </lineage>
</organism>
<feature type="transmembrane region" description="Helical" evidence="6">
    <location>
        <begin position="38"/>
        <end position="59"/>
    </location>
</feature>
<accession>A0A2T4S5U4</accession>
<comment type="subcellular location">
    <subcellularLocation>
        <location evidence="1">Cell membrane</location>
        <topology evidence="1">Multi-pass membrane protein</topology>
    </subcellularLocation>
    <subcellularLocation>
        <location evidence="5">Membrane</location>
        <topology evidence="5">Multi-pass membrane protein</topology>
    </subcellularLocation>
</comment>
<feature type="domain" description="NADH:quinone oxidoreductase/Mrp antiporter transmembrane" evidence="7">
    <location>
        <begin position="5"/>
        <end position="167"/>
    </location>
</feature>
<dbReference type="PANTHER" id="PTHR43373">
    <property type="entry name" value="NA(+)/H(+) ANTIPORTER SUBUNIT"/>
    <property type="match status" value="1"/>
</dbReference>
<keyword evidence="4" id="KW-0406">Ion transport</keyword>
<keyword evidence="6" id="KW-0472">Membrane</keyword>
<dbReference type="Pfam" id="PF00361">
    <property type="entry name" value="Proton_antipo_M"/>
    <property type="match status" value="1"/>
</dbReference>
<feature type="non-terminal residue" evidence="8">
    <location>
        <position position="186"/>
    </location>
</feature>
<evidence type="ECO:0000256" key="5">
    <source>
        <dbReference type="RuleBase" id="RU000320"/>
    </source>
</evidence>
<dbReference type="Proteomes" id="UP000240400">
    <property type="component" value="Unassembled WGS sequence"/>
</dbReference>
<evidence type="ECO:0000256" key="6">
    <source>
        <dbReference type="SAM" id="Phobius"/>
    </source>
</evidence>
<feature type="transmembrane region" description="Helical" evidence="6">
    <location>
        <begin position="112"/>
        <end position="139"/>
    </location>
</feature>
<protein>
    <submittedName>
        <fullName evidence="8">Na+/H+ antiporter subunit A</fullName>
    </submittedName>
</protein>
<dbReference type="InterPro" id="IPR050616">
    <property type="entry name" value="CPA3_Na-H_Antiporter_A"/>
</dbReference>
<evidence type="ECO:0000313" key="9">
    <source>
        <dbReference type="Proteomes" id="UP000240400"/>
    </source>
</evidence>
<dbReference type="GO" id="GO:0005886">
    <property type="term" value="C:plasma membrane"/>
    <property type="evidence" value="ECO:0007669"/>
    <property type="project" value="UniProtKB-SubCell"/>
</dbReference>
<dbReference type="PANTHER" id="PTHR43373:SF1">
    <property type="entry name" value="NA(+)_H(+) ANTIPORTER SUBUNIT A"/>
    <property type="match status" value="1"/>
</dbReference>
<evidence type="ECO:0000256" key="2">
    <source>
        <dbReference type="ARBA" id="ARBA00022449"/>
    </source>
</evidence>
<keyword evidence="5 6" id="KW-0812">Transmembrane</keyword>